<evidence type="ECO:0000313" key="3">
    <source>
        <dbReference type="Proteomes" id="UP000035740"/>
    </source>
</evidence>
<evidence type="ECO:0000313" key="2">
    <source>
        <dbReference type="EMBL" id="KMS99173.1"/>
    </source>
</evidence>
<dbReference type="Proteomes" id="UP000035740">
    <property type="component" value="Unassembled WGS sequence"/>
</dbReference>
<dbReference type="EMBL" id="KQ090230">
    <property type="protein sequence ID" value="KMS99173.1"/>
    <property type="molecule type" value="Genomic_DNA"/>
</dbReference>
<reference evidence="2 3" key="1">
    <citation type="journal article" date="2014" name="Nature">
        <title>The genome of the recently domesticated crop plant sugar beet (Beta vulgaris).</title>
        <authorList>
            <person name="Dohm J.C."/>
            <person name="Minoche A.E."/>
            <person name="Holtgrawe D."/>
            <person name="Capella-Gutierrez S."/>
            <person name="Zakrzewski F."/>
            <person name="Tafer H."/>
            <person name="Rupp O."/>
            <person name="Sorensen T.R."/>
            <person name="Stracke R."/>
            <person name="Reinhardt R."/>
            <person name="Goesmann A."/>
            <person name="Kraft T."/>
            <person name="Schulz B."/>
            <person name="Stadler P.F."/>
            <person name="Schmidt T."/>
            <person name="Gabaldon T."/>
            <person name="Lehrach H."/>
            <person name="Weisshaar B."/>
            <person name="Himmelbauer H."/>
        </authorList>
    </citation>
    <scope>NUCLEOTIDE SEQUENCE [LARGE SCALE GENOMIC DNA]</scope>
    <source>
        <tissue evidence="2">Taproot</tissue>
    </source>
</reference>
<proteinExistence type="predicted"/>
<sequence>MARVKTTSRRRLSDGGRSDGGRSVCGPSNGGRGSKGNTGDESVGKDVPNREGNTGDESVSDYMADFVTRRPTRSKKNTLAGRDKGPLRTCNSQSISEAEEEYNPHKRRRVSESTLSKPAGKKETNREGNTRDEFVGKDVPTIIEEDIADLLKRSTILIKDVGFLKVLLRSQLGKKETNREGNIENVFVGKDVPTILEEEAQEESNPHKRCRVSKSTPSEPGGKKETNREGNIEDEFVGKNVPTILEKEAEEEYNPHKRCQCLHRQPLEICSSAVRRSLQPSATFLRRRSSFFAAVGNVSSSATFLCRHSSFFAAVLLATHRQDFFFIGF</sequence>
<dbReference type="Gramene" id="KMS99173">
    <property type="protein sequence ID" value="KMS99173"/>
    <property type="gene ID" value="BVRB_2g047300"/>
</dbReference>
<feature type="compositionally biased region" description="Basic and acidic residues" evidence="1">
    <location>
        <begin position="221"/>
        <end position="231"/>
    </location>
</feature>
<evidence type="ECO:0000256" key="1">
    <source>
        <dbReference type="SAM" id="MobiDB-lite"/>
    </source>
</evidence>
<feature type="compositionally biased region" description="Basic residues" evidence="1">
    <location>
        <begin position="1"/>
        <end position="10"/>
    </location>
</feature>
<feature type="region of interest" description="Disordered" evidence="1">
    <location>
        <begin position="1"/>
        <end position="132"/>
    </location>
</feature>
<feature type="compositionally biased region" description="Basic and acidic residues" evidence="1">
    <location>
        <begin position="11"/>
        <end position="20"/>
    </location>
</feature>
<feature type="compositionally biased region" description="Basic and acidic residues" evidence="1">
    <location>
        <begin position="120"/>
        <end position="132"/>
    </location>
</feature>
<organism evidence="2 3">
    <name type="scientific">Beta vulgaris subsp. vulgaris</name>
    <name type="common">Beet</name>
    <dbReference type="NCBI Taxonomy" id="3555"/>
    <lineage>
        <taxon>Eukaryota</taxon>
        <taxon>Viridiplantae</taxon>
        <taxon>Streptophyta</taxon>
        <taxon>Embryophyta</taxon>
        <taxon>Tracheophyta</taxon>
        <taxon>Spermatophyta</taxon>
        <taxon>Magnoliopsida</taxon>
        <taxon>eudicotyledons</taxon>
        <taxon>Gunneridae</taxon>
        <taxon>Pentapetalae</taxon>
        <taxon>Caryophyllales</taxon>
        <taxon>Chenopodiaceae</taxon>
        <taxon>Betoideae</taxon>
        <taxon>Beta</taxon>
    </lineage>
</organism>
<keyword evidence="3" id="KW-1185">Reference proteome</keyword>
<name>A0A0J8BGP8_BETVV</name>
<dbReference type="ExpressionAtlas" id="A0A0J8BGP8">
    <property type="expression patterns" value="differential"/>
</dbReference>
<gene>
    <name evidence="2" type="ORF">BVRB_2g047300</name>
</gene>
<protein>
    <submittedName>
        <fullName evidence="2">Uncharacterized protein</fullName>
    </submittedName>
</protein>
<dbReference type="AlphaFoldDB" id="A0A0J8BGP8"/>
<feature type="region of interest" description="Disordered" evidence="1">
    <location>
        <begin position="199"/>
        <end position="231"/>
    </location>
</feature>
<accession>A0A0J8BGP8</accession>